<gene>
    <name evidence="1" type="ORF">ES288_A01G191400v1</name>
</gene>
<name>A0A5D2HQE5_GOSDA</name>
<reference evidence="1 2" key="1">
    <citation type="submission" date="2019-06" db="EMBL/GenBank/DDBJ databases">
        <title>WGS assembly of Gossypium darwinii.</title>
        <authorList>
            <person name="Chen Z.J."/>
            <person name="Sreedasyam A."/>
            <person name="Ando A."/>
            <person name="Song Q."/>
            <person name="De L."/>
            <person name="Hulse-Kemp A."/>
            <person name="Ding M."/>
            <person name="Ye W."/>
            <person name="Kirkbride R."/>
            <person name="Jenkins J."/>
            <person name="Plott C."/>
            <person name="Lovell J."/>
            <person name="Lin Y.-M."/>
            <person name="Vaughn R."/>
            <person name="Liu B."/>
            <person name="Li W."/>
            <person name="Simpson S."/>
            <person name="Scheffler B."/>
            <person name="Saski C."/>
            <person name="Grover C."/>
            <person name="Hu G."/>
            <person name="Conover J."/>
            <person name="Carlson J."/>
            <person name="Shu S."/>
            <person name="Boston L."/>
            <person name="Williams M."/>
            <person name="Peterson D."/>
            <person name="Mcgee K."/>
            <person name="Jones D."/>
            <person name="Wendel J."/>
            <person name="Stelly D."/>
            <person name="Grimwood J."/>
            <person name="Schmutz J."/>
        </authorList>
    </citation>
    <scope>NUCLEOTIDE SEQUENCE [LARGE SCALE GENOMIC DNA]</scope>
    <source>
        <strain evidence="1">1808015.09</strain>
    </source>
</reference>
<organism evidence="1 2">
    <name type="scientific">Gossypium darwinii</name>
    <name type="common">Darwin's cotton</name>
    <name type="synonym">Gossypium barbadense var. darwinii</name>
    <dbReference type="NCBI Taxonomy" id="34276"/>
    <lineage>
        <taxon>Eukaryota</taxon>
        <taxon>Viridiplantae</taxon>
        <taxon>Streptophyta</taxon>
        <taxon>Embryophyta</taxon>
        <taxon>Tracheophyta</taxon>
        <taxon>Spermatophyta</taxon>
        <taxon>Magnoliopsida</taxon>
        <taxon>eudicotyledons</taxon>
        <taxon>Gunneridae</taxon>
        <taxon>Pentapetalae</taxon>
        <taxon>rosids</taxon>
        <taxon>malvids</taxon>
        <taxon>Malvales</taxon>
        <taxon>Malvaceae</taxon>
        <taxon>Malvoideae</taxon>
        <taxon>Gossypium</taxon>
    </lineage>
</organism>
<dbReference type="Proteomes" id="UP000323506">
    <property type="component" value="Chromosome A01"/>
</dbReference>
<accession>A0A5D2HQE5</accession>
<dbReference type="EMBL" id="CM017688">
    <property type="protein sequence ID" value="TYH31676.1"/>
    <property type="molecule type" value="Genomic_DNA"/>
</dbReference>
<evidence type="ECO:0000313" key="1">
    <source>
        <dbReference type="EMBL" id="TYH31676.1"/>
    </source>
</evidence>
<evidence type="ECO:0000313" key="2">
    <source>
        <dbReference type="Proteomes" id="UP000323506"/>
    </source>
</evidence>
<protein>
    <submittedName>
        <fullName evidence="1">Uncharacterized protein</fullName>
    </submittedName>
</protein>
<dbReference type="AlphaFoldDB" id="A0A5D2HQE5"/>
<sequence length="97" mass="11145">MALIKTLKQFKAVIKILSKQSAPFKITLAPFISPQFSPLLVLCSAKFGALTTTMNQKESLDPDRIWKMARAETRTRGWWRTCAAHPNCWLLRERENP</sequence>
<keyword evidence="2" id="KW-1185">Reference proteome</keyword>
<proteinExistence type="predicted"/>